<name>A0A834SQ23_9FABA</name>
<proteinExistence type="predicted"/>
<reference evidence="1" key="1">
    <citation type="submission" date="2020-09" db="EMBL/GenBank/DDBJ databases">
        <title>Genome-Enabled Discovery of Anthraquinone Biosynthesis in Senna tora.</title>
        <authorList>
            <person name="Kang S.-H."/>
            <person name="Pandey R.P."/>
            <person name="Lee C.-M."/>
            <person name="Sim J.-S."/>
            <person name="Jeong J.-T."/>
            <person name="Choi B.-S."/>
            <person name="Jung M."/>
            <person name="Ginzburg D."/>
            <person name="Zhao K."/>
            <person name="Won S.Y."/>
            <person name="Oh T.-J."/>
            <person name="Yu Y."/>
            <person name="Kim N.-H."/>
            <person name="Lee O.R."/>
            <person name="Lee T.-H."/>
            <person name="Bashyal P."/>
            <person name="Kim T.-S."/>
            <person name="Lee W.-H."/>
            <person name="Kawkins C."/>
            <person name="Kim C.-K."/>
            <person name="Kim J.S."/>
            <person name="Ahn B.O."/>
            <person name="Rhee S.Y."/>
            <person name="Sohng J.K."/>
        </authorList>
    </citation>
    <scope>NUCLEOTIDE SEQUENCE</scope>
    <source>
        <tissue evidence="1">Leaf</tissue>
    </source>
</reference>
<dbReference type="EMBL" id="JAAIUW010000012">
    <property type="protein sequence ID" value="KAF7807597.1"/>
    <property type="molecule type" value="Genomic_DNA"/>
</dbReference>
<protein>
    <submittedName>
        <fullName evidence="1">Uncharacterized protein</fullName>
    </submittedName>
</protein>
<evidence type="ECO:0000313" key="1">
    <source>
        <dbReference type="EMBL" id="KAF7807597.1"/>
    </source>
</evidence>
<dbReference type="Proteomes" id="UP000634136">
    <property type="component" value="Unassembled WGS sequence"/>
</dbReference>
<organism evidence="1 2">
    <name type="scientific">Senna tora</name>
    <dbReference type="NCBI Taxonomy" id="362788"/>
    <lineage>
        <taxon>Eukaryota</taxon>
        <taxon>Viridiplantae</taxon>
        <taxon>Streptophyta</taxon>
        <taxon>Embryophyta</taxon>
        <taxon>Tracheophyta</taxon>
        <taxon>Spermatophyta</taxon>
        <taxon>Magnoliopsida</taxon>
        <taxon>eudicotyledons</taxon>
        <taxon>Gunneridae</taxon>
        <taxon>Pentapetalae</taxon>
        <taxon>rosids</taxon>
        <taxon>fabids</taxon>
        <taxon>Fabales</taxon>
        <taxon>Fabaceae</taxon>
        <taxon>Caesalpinioideae</taxon>
        <taxon>Cassia clade</taxon>
        <taxon>Senna</taxon>
    </lineage>
</organism>
<keyword evidence="2" id="KW-1185">Reference proteome</keyword>
<gene>
    <name evidence="1" type="ORF">G2W53_039758</name>
</gene>
<evidence type="ECO:0000313" key="2">
    <source>
        <dbReference type="Proteomes" id="UP000634136"/>
    </source>
</evidence>
<dbReference type="AlphaFoldDB" id="A0A834SQ23"/>
<accession>A0A834SQ23</accession>
<comment type="caution">
    <text evidence="1">The sequence shown here is derived from an EMBL/GenBank/DDBJ whole genome shotgun (WGS) entry which is preliminary data.</text>
</comment>
<sequence length="139" mass="15699">MVSCPYEICAHTKGLVCLTSFVLIWDGWLALRALCLHQMAGLPCLYELCAQTECLVALMSFVLKRNSYGMVCCFYEICAHTNDMCSIGKVGCPHTKWFVPLTCFVLIRNEWLVALMNFGFIPNLHGMIGCPYEIFAQLE</sequence>